<evidence type="ECO:0000313" key="1">
    <source>
        <dbReference type="EMBL" id="KKW06033.1"/>
    </source>
</evidence>
<name>A0A0G1VHL7_9BACT</name>
<proteinExistence type="predicted"/>
<comment type="caution">
    <text evidence="1">The sequence shown here is derived from an EMBL/GenBank/DDBJ whole genome shotgun (WGS) entry which is preliminary data.</text>
</comment>
<gene>
    <name evidence="1" type="ORF">UY40_C0004G0017</name>
</gene>
<dbReference type="Proteomes" id="UP000034119">
    <property type="component" value="Unassembled WGS sequence"/>
</dbReference>
<sequence length="839" mass="88853">MSDQITVTNPDSTTELFNVYYSAENRQKRIEWVTGGTGNGFANVNKLYSALQNLFDEISQMDDGVPMSAQTPTEYTIGTIDSGDSDPWFIDRVSVEHLTGGAIKTSGWTRAASGNVGILRITCNNGAGGGPGPIDSGDIGDDVSLGGNNGTLLDVKGTGAGSILWIRPDTSGDDDDWDDAGTITAATSTNTATWTSTSTGESLWANIFSIGTIETNTHIYVRQDSDTAGTTPTLLVGYKSATDWWVDGHIDILVNVKEVDLEVDDGIIQVFARQHTKTYDHFETDLSSGGRNPIPLSTGNDLDNQVGYWQTVTTTATGSFTVGEIIRIDGDPTSAERGIVTSSSGAAPNVTVQYYSFGDPIDNFDNSDVIYGETSTETATVVTPTAVNGASYTDITIDFGQATYDINENDTTERYSIVIDGAGRTLLEIYRRLKYITRRGEATVTLGEGSTPVPGQFYIGSDRRITYNTLTGSLVAGDFVTQAAAGGVGPAEGYVVAIHDSGTKRLIIRNTEGTFNTTNDIQKDGSNKVSMTGGSIAVVSPVKASPFGTYAGGKFFGASGVVLTNIDSDDASNYQLIDDDNNVVKPPTKVSLSITNTRQDDKVAIFRLSGGVIEKGYYTVNAAGAIGDTSVTVTPSIRVNEPGKTAPGGVLRLVDISGDKEYRMRFTSWTGFVFTLANIDIAAADAGTNTDTIVESGAFTNAKVGDIVVNNGNGHDGISYVSEVTSANEVQISPAITDQTTADHIELNALPVALEVGVDTVYVPFIDVFETTGADPLGDSESATVTFDEGEPTVNIRVVARHADIPANYGIIPYSADTSFGSSNFTNSIIRTDDTIFTP</sequence>
<dbReference type="STRING" id="1618342.UY40_C0004G0017"/>
<accession>A0A0G1VHL7</accession>
<evidence type="ECO:0000313" key="2">
    <source>
        <dbReference type="Proteomes" id="UP000034119"/>
    </source>
</evidence>
<organism evidence="1 2">
    <name type="scientific">candidate division CPR1 bacterium GW2011_GWC1_49_13</name>
    <dbReference type="NCBI Taxonomy" id="1618342"/>
    <lineage>
        <taxon>Bacteria</taxon>
        <taxon>candidate division CPR1</taxon>
    </lineage>
</organism>
<dbReference type="AlphaFoldDB" id="A0A0G1VHL7"/>
<reference evidence="1 2" key="1">
    <citation type="journal article" date="2015" name="Nature">
        <title>rRNA introns, odd ribosomes, and small enigmatic genomes across a large radiation of phyla.</title>
        <authorList>
            <person name="Brown C.T."/>
            <person name="Hug L.A."/>
            <person name="Thomas B.C."/>
            <person name="Sharon I."/>
            <person name="Castelle C.J."/>
            <person name="Singh A."/>
            <person name="Wilkins M.J."/>
            <person name="Williams K.H."/>
            <person name="Banfield J.F."/>
        </authorList>
    </citation>
    <scope>NUCLEOTIDE SEQUENCE [LARGE SCALE GENOMIC DNA]</scope>
</reference>
<protein>
    <submittedName>
        <fullName evidence="1">Uncharacterized protein</fullName>
    </submittedName>
</protein>
<dbReference type="EMBL" id="LCPW01000004">
    <property type="protein sequence ID" value="KKW06033.1"/>
    <property type="molecule type" value="Genomic_DNA"/>
</dbReference>